<dbReference type="CDD" id="cd04730">
    <property type="entry name" value="NPD_like"/>
    <property type="match status" value="1"/>
</dbReference>
<evidence type="ECO:0000256" key="9">
    <source>
        <dbReference type="ARBA" id="ARBA00023002"/>
    </source>
</evidence>
<evidence type="ECO:0000256" key="8">
    <source>
        <dbReference type="ARBA" id="ARBA00022741"/>
    </source>
</evidence>
<dbReference type="GO" id="GO:0018580">
    <property type="term" value="F:nitronate monooxygenase activity"/>
    <property type="evidence" value="ECO:0007669"/>
    <property type="project" value="InterPro"/>
</dbReference>
<comment type="catalytic activity">
    <reaction evidence="12">
        <text>3 propionate 3-nitronate + 3 O2 + H2O = 3 3-oxopropanoate + 2 nitrate + nitrite + H2O2 + 3 H(+)</text>
        <dbReference type="Rhea" id="RHEA:57332"/>
        <dbReference type="ChEBI" id="CHEBI:15377"/>
        <dbReference type="ChEBI" id="CHEBI:15378"/>
        <dbReference type="ChEBI" id="CHEBI:15379"/>
        <dbReference type="ChEBI" id="CHEBI:16240"/>
        <dbReference type="ChEBI" id="CHEBI:16301"/>
        <dbReference type="ChEBI" id="CHEBI:17632"/>
        <dbReference type="ChEBI" id="CHEBI:33190"/>
        <dbReference type="ChEBI" id="CHEBI:136067"/>
    </reaction>
</comment>
<reference evidence="13" key="1">
    <citation type="submission" date="2020-02" db="EMBL/GenBank/DDBJ databases">
        <authorList>
            <person name="Meier V. D."/>
        </authorList>
    </citation>
    <scope>NUCLEOTIDE SEQUENCE</scope>
    <source>
        <strain evidence="13">AVDCRST_MAG37</strain>
    </source>
</reference>
<evidence type="ECO:0000313" key="13">
    <source>
        <dbReference type="EMBL" id="CAA9436010.1"/>
    </source>
</evidence>
<gene>
    <name evidence="13" type="ORF">AVDCRST_MAG37-970</name>
</gene>
<sequence length="356" mass="38184">MVTLSTRLTRLLEVKYPVIQAGMAGGATTPELVAAVSEAGALGTLGAAYLTPDALREAIEEIRTLTQRPFAVNLFVPEDFDPSLYDPEEVNAPLSRYREELGIETPERISSYAQPFEDQLTVILEERVPVFSFTFGVPDERQLSALKEAGIVLIGTATTVREGRILEERGVDAIVGQGSEAGGHRGTFVGDFEDALVGTMALVPQLADSLSVPVVAAGGIMDGRGLAAALVLGAQGAQMGTAFLPCPESGIHPKYKEAVLEAESEETALTRSFSGKPARGIRNRFMEEMERMEVPAYPVQNAYTKDIRAAAAKEDRIELMSLWAGQAARLARAVPASEVVESLAREAVRLLPEKGL</sequence>
<evidence type="ECO:0000256" key="12">
    <source>
        <dbReference type="ARBA" id="ARBA00049401"/>
    </source>
</evidence>
<evidence type="ECO:0000256" key="11">
    <source>
        <dbReference type="ARBA" id="ARBA00031155"/>
    </source>
</evidence>
<evidence type="ECO:0000256" key="4">
    <source>
        <dbReference type="ARBA" id="ARBA00013457"/>
    </source>
</evidence>
<dbReference type="PANTHER" id="PTHR42747:SF3">
    <property type="entry name" value="NITRONATE MONOOXYGENASE-RELATED"/>
    <property type="match status" value="1"/>
</dbReference>
<evidence type="ECO:0000256" key="6">
    <source>
        <dbReference type="ARBA" id="ARBA00022630"/>
    </source>
</evidence>
<keyword evidence="5" id="KW-0216">Detoxification</keyword>
<dbReference type="GO" id="GO:0009636">
    <property type="term" value="P:response to toxic substance"/>
    <property type="evidence" value="ECO:0007669"/>
    <property type="project" value="UniProtKB-KW"/>
</dbReference>
<comment type="cofactor">
    <cofactor evidence="1">
        <name>FMN</name>
        <dbReference type="ChEBI" id="CHEBI:58210"/>
    </cofactor>
</comment>
<dbReference type="EMBL" id="CADCVD010000038">
    <property type="protein sequence ID" value="CAA9436010.1"/>
    <property type="molecule type" value="Genomic_DNA"/>
</dbReference>
<keyword evidence="9 13" id="KW-0560">Oxidoreductase</keyword>
<dbReference type="AlphaFoldDB" id="A0A6J4Q6B6"/>
<keyword evidence="10" id="KW-0503">Monooxygenase</keyword>
<name>A0A6J4Q6B6_9ACTN</name>
<keyword evidence="8" id="KW-0547">Nucleotide-binding</keyword>
<dbReference type="SUPFAM" id="SSF51412">
    <property type="entry name" value="Inosine monophosphate dehydrogenase (IMPDH)"/>
    <property type="match status" value="1"/>
</dbReference>
<evidence type="ECO:0000256" key="5">
    <source>
        <dbReference type="ARBA" id="ARBA00022575"/>
    </source>
</evidence>
<dbReference type="FunFam" id="3.20.20.70:FF:000154">
    <property type="entry name" value="Probable nitronate monooxygenase"/>
    <property type="match status" value="1"/>
</dbReference>
<evidence type="ECO:0000256" key="1">
    <source>
        <dbReference type="ARBA" id="ARBA00001917"/>
    </source>
</evidence>
<comment type="similarity">
    <text evidence="3">Belongs to the nitronate monooxygenase family. NMO class I subfamily.</text>
</comment>
<dbReference type="InterPro" id="IPR013785">
    <property type="entry name" value="Aldolase_TIM"/>
</dbReference>
<comment type="function">
    <text evidence="2">Nitronate monooxygenase that uses molecular oxygen to catalyze the oxidative denitrification of alkyl nitronates. Acts on propionate 3-nitronate (P3N), the presumed physiological substrate. Probably functions in the detoxification of P3N, a metabolic poison produced by plants and fungi as a defense mechanism.</text>
</comment>
<accession>A0A6J4Q6B6</accession>
<evidence type="ECO:0000256" key="3">
    <source>
        <dbReference type="ARBA" id="ARBA00009881"/>
    </source>
</evidence>
<evidence type="ECO:0000256" key="7">
    <source>
        <dbReference type="ARBA" id="ARBA00022643"/>
    </source>
</evidence>
<evidence type="ECO:0000256" key="2">
    <source>
        <dbReference type="ARBA" id="ARBA00003535"/>
    </source>
</evidence>
<organism evidence="13">
    <name type="scientific">uncultured Rubrobacteraceae bacterium</name>
    <dbReference type="NCBI Taxonomy" id="349277"/>
    <lineage>
        <taxon>Bacteria</taxon>
        <taxon>Bacillati</taxon>
        <taxon>Actinomycetota</taxon>
        <taxon>Rubrobacteria</taxon>
        <taxon>Rubrobacterales</taxon>
        <taxon>Rubrobacteraceae</taxon>
        <taxon>environmental samples</taxon>
    </lineage>
</organism>
<keyword evidence="7" id="KW-0288">FMN</keyword>
<dbReference type="Pfam" id="PF03060">
    <property type="entry name" value="NMO"/>
    <property type="match status" value="1"/>
</dbReference>
<protein>
    <recommendedName>
        <fullName evidence="4">Probable nitronate monooxygenase</fullName>
    </recommendedName>
    <alternativeName>
        <fullName evidence="11">Propionate 3-nitronate monooxygenase</fullName>
    </alternativeName>
</protein>
<dbReference type="GO" id="GO:0000166">
    <property type="term" value="F:nucleotide binding"/>
    <property type="evidence" value="ECO:0007669"/>
    <property type="project" value="UniProtKB-KW"/>
</dbReference>
<keyword evidence="6" id="KW-0285">Flavoprotein</keyword>
<proteinExistence type="inferred from homology"/>
<evidence type="ECO:0000256" key="10">
    <source>
        <dbReference type="ARBA" id="ARBA00023033"/>
    </source>
</evidence>
<dbReference type="PANTHER" id="PTHR42747">
    <property type="entry name" value="NITRONATE MONOOXYGENASE-RELATED"/>
    <property type="match status" value="1"/>
</dbReference>
<dbReference type="Gene3D" id="3.20.20.70">
    <property type="entry name" value="Aldolase class I"/>
    <property type="match status" value="1"/>
</dbReference>
<dbReference type="InterPro" id="IPR004136">
    <property type="entry name" value="NMO"/>
</dbReference>